<dbReference type="RefSeq" id="WP_202956001.1">
    <property type="nucleotide sequence ID" value="NZ_JAPCID010000033.1"/>
</dbReference>
<dbReference type="Pfam" id="PF14022">
    <property type="entry name" value="DUF4238"/>
    <property type="match status" value="1"/>
</dbReference>
<keyword evidence="3" id="KW-1185">Reference proteome</keyword>
<accession>A0ABT4RND4</accession>
<gene>
    <name evidence="2" type="ORF">OJ962_21445</name>
</gene>
<protein>
    <submittedName>
        <fullName evidence="2">DUF4238 domain-containing protein</fullName>
    </submittedName>
</protein>
<comment type="caution">
    <text evidence="2">The sequence shown here is derived from an EMBL/GenBank/DDBJ whole genome shotgun (WGS) entry which is preliminary data.</text>
</comment>
<proteinExistence type="predicted"/>
<name>A0ABT4RND4_9ACTN</name>
<feature type="region of interest" description="Disordered" evidence="1">
    <location>
        <begin position="330"/>
        <end position="350"/>
    </location>
</feature>
<dbReference type="Proteomes" id="UP001147700">
    <property type="component" value="Unassembled WGS sequence"/>
</dbReference>
<reference evidence="2" key="1">
    <citation type="submission" date="2022-10" db="EMBL/GenBank/DDBJ databases">
        <title>The WGS of Solirubrobacter sp. CPCC 204708.</title>
        <authorList>
            <person name="Jiang Z."/>
        </authorList>
    </citation>
    <scope>NUCLEOTIDE SEQUENCE</scope>
    <source>
        <strain evidence="2">CPCC 204708</strain>
    </source>
</reference>
<dbReference type="EMBL" id="JAPCID010000033">
    <property type="protein sequence ID" value="MDA0140082.1"/>
    <property type="molecule type" value="Genomic_DNA"/>
</dbReference>
<evidence type="ECO:0000313" key="2">
    <source>
        <dbReference type="EMBL" id="MDA0140082.1"/>
    </source>
</evidence>
<organism evidence="2 3">
    <name type="scientific">Solirubrobacter deserti</name>
    <dbReference type="NCBI Taxonomy" id="2282478"/>
    <lineage>
        <taxon>Bacteria</taxon>
        <taxon>Bacillati</taxon>
        <taxon>Actinomycetota</taxon>
        <taxon>Thermoleophilia</taxon>
        <taxon>Solirubrobacterales</taxon>
        <taxon>Solirubrobacteraceae</taxon>
        <taxon>Solirubrobacter</taxon>
    </lineage>
</organism>
<sequence>MANQSPEPAFVRHLRKLVESGTPLSQTKAQRHHYVPSFLLARWATPQKREGRLAVLTVATGRTETTKPDNVAFVGELYSLHDDDGVLDRKIETFMSIIEGHAADPIKRLGTAPQSIADEDRWTIAFFLALQQGRTPPGLADHRRLAEFAAREFLRSRRAKLDDFEAVAAAYRRTINPTAGDKEIRSFAEAQKKKMPDPDGPVQTTPEAAFQSLSLNVSQIALTVAALDWTVLTTDEEFIENDRGMAMWDPNLPATRGNMWASSATAETTVPLAPGACLKLTPGGSRYAVASADTATVDAINLRTYGWAAQKIFGTTTSVVAGLHAKVQADSESVPAPVAPKVHYSGPRPA</sequence>
<evidence type="ECO:0000313" key="3">
    <source>
        <dbReference type="Proteomes" id="UP001147700"/>
    </source>
</evidence>
<dbReference type="InterPro" id="IPR025332">
    <property type="entry name" value="DUF4238"/>
</dbReference>
<evidence type="ECO:0000256" key="1">
    <source>
        <dbReference type="SAM" id="MobiDB-lite"/>
    </source>
</evidence>